<proteinExistence type="predicted"/>
<accession>R9P7L3</accession>
<dbReference type="RefSeq" id="XP_012190913.1">
    <property type="nucleotide sequence ID" value="XM_012335523.1"/>
</dbReference>
<sequence length="218" mass="23866">MRSTSVSPKVCGCRCPGCELSCIDHRSYFDSVTVCPESYALFDRRSTETSSLDSDFLCGAPCNPKTPLLIKRGRKIGSRKADENHDTDVTDKRRGSLKFKITAAVLDSSPTQASSCDSASFDLRCETAKAHVSASHASCCGQAGRRLQKANVQTSVPTTTPRLEIDVDTHRRYRLFDELVDAQAGSPCLCALRNPFSPCHMRGLLRVSDAFPPLCRSK</sequence>
<name>R9P7L3_PSEHS</name>
<dbReference type="EMBL" id="DF238808">
    <property type="protein sequence ID" value="GAC97326.1"/>
    <property type="molecule type" value="Genomic_DNA"/>
</dbReference>
<reference evidence="2" key="1">
    <citation type="journal article" date="2013" name="Genome Announc.">
        <title>Draft genome sequence of the basidiomycetous yeast-like fungus Pseudozyma hubeiensis SY62, which produces an abundant amount of the biosurfactant mannosylerythritol lipids.</title>
        <authorList>
            <person name="Konishi M."/>
            <person name="Hatada Y."/>
            <person name="Horiuchi J."/>
        </authorList>
    </citation>
    <scope>NUCLEOTIDE SEQUENCE [LARGE SCALE GENOMIC DNA]</scope>
    <source>
        <strain evidence="2">SY62</strain>
    </source>
</reference>
<gene>
    <name evidence="1" type="ORF">PHSY_004911</name>
</gene>
<evidence type="ECO:0000313" key="1">
    <source>
        <dbReference type="EMBL" id="GAC97326.1"/>
    </source>
</evidence>
<dbReference type="HOGENOM" id="CLU_1267398_0_0_1"/>
<evidence type="ECO:0000313" key="2">
    <source>
        <dbReference type="Proteomes" id="UP000014071"/>
    </source>
</evidence>
<protein>
    <submittedName>
        <fullName evidence="1">Uncharacterized protein</fullName>
    </submittedName>
</protein>
<dbReference type="Proteomes" id="UP000014071">
    <property type="component" value="Unassembled WGS sequence"/>
</dbReference>
<organism evidence="1 2">
    <name type="scientific">Pseudozyma hubeiensis (strain SY62)</name>
    <name type="common">Yeast</name>
    <dbReference type="NCBI Taxonomy" id="1305764"/>
    <lineage>
        <taxon>Eukaryota</taxon>
        <taxon>Fungi</taxon>
        <taxon>Dikarya</taxon>
        <taxon>Basidiomycota</taxon>
        <taxon>Ustilaginomycotina</taxon>
        <taxon>Ustilaginomycetes</taxon>
        <taxon>Ustilaginales</taxon>
        <taxon>Ustilaginaceae</taxon>
        <taxon>Pseudozyma</taxon>
    </lineage>
</organism>
<dbReference type="GeneID" id="24110192"/>
<dbReference type="AlphaFoldDB" id="R9P7L3"/>
<keyword evidence="2" id="KW-1185">Reference proteome</keyword>